<dbReference type="InterPro" id="IPR011545">
    <property type="entry name" value="DEAD/DEAH_box_helicase_dom"/>
</dbReference>
<reference evidence="9 10" key="1">
    <citation type="submission" date="2022-01" db="EMBL/GenBank/DDBJ databases">
        <title>A high-quality chromosome-level genome assembly of rohu carp, Labeo rohita.</title>
        <authorList>
            <person name="Arick M.A. II"/>
            <person name="Hsu C.-Y."/>
            <person name="Magbanua Z."/>
            <person name="Pechanova O."/>
            <person name="Grover C."/>
            <person name="Miller E."/>
            <person name="Thrash A."/>
            <person name="Ezzel L."/>
            <person name="Alam S."/>
            <person name="Benzie J."/>
            <person name="Hamilton M."/>
            <person name="Karsi A."/>
            <person name="Lawrence M.L."/>
            <person name="Peterson D.G."/>
        </authorList>
    </citation>
    <scope>NUCLEOTIDE SEQUENCE [LARGE SCALE GENOMIC DNA]</scope>
    <source>
        <strain evidence="10">BAU-BD-2019</strain>
        <tissue evidence="9">Blood</tissue>
    </source>
</reference>
<dbReference type="PANTHER" id="PTHR47961:SF12">
    <property type="entry name" value="HELICASE POLQ-LIKE"/>
    <property type="match status" value="1"/>
</dbReference>
<gene>
    <name evidence="9" type="ORF">H4Q32_019516</name>
</gene>
<dbReference type="InterPro" id="IPR046931">
    <property type="entry name" value="HTH_61"/>
</dbReference>
<dbReference type="Gene3D" id="1.10.3380.20">
    <property type="match status" value="1"/>
</dbReference>
<evidence type="ECO:0000256" key="3">
    <source>
        <dbReference type="ARBA" id="ARBA00022801"/>
    </source>
</evidence>
<evidence type="ECO:0000256" key="2">
    <source>
        <dbReference type="ARBA" id="ARBA00022741"/>
    </source>
</evidence>
<accession>A0ABQ8LL84</accession>
<dbReference type="Pfam" id="PF03662">
    <property type="entry name" value="Glyco_hydro_79n"/>
    <property type="match status" value="1"/>
</dbReference>
<dbReference type="SUPFAM" id="SSF51445">
    <property type="entry name" value="(Trans)glycosidases"/>
    <property type="match status" value="1"/>
</dbReference>
<protein>
    <submittedName>
        <fullName evidence="9">Helicase POLQ-like</fullName>
    </submittedName>
</protein>
<feature type="compositionally biased region" description="Polar residues" evidence="7">
    <location>
        <begin position="145"/>
        <end position="161"/>
    </location>
</feature>
<dbReference type="InterPro" id="IPR017853">
    <property type="entry name" value="GH"/>
</dbReference>
<feature type="region of interest" description="Disordered" evidence="7">
    <location>
        <begin position="13"/>
        <end position="40"/>
    </location>
</feature>
<dbReference type="Pfam" id="PF20470">
    <property type="entry name" value="HTH_61"/>
    <property type="match status" value="1"/>
</dbReference>
<dbReference type="Gene3D" id="1.10.150.20">
    <property type="entry name" value="5' to 3' exonuclease, C-terminal subdomain"/>
    <property type="match status" value="1"/>
</dbReference>
<dbReference type="InterPro" id="IPR048960">
    <property type="entry name" value="POLQ-like_helical"/>
</dbReference>
<dbReference type="SUPFAM" id="SSF158702">
    <property type="entry name" value="Sec63 N-terminal domain-like"/>
    <property type="match status" value="1"/>
</dbReference>
<dbReference type="InterPro" id="IPR014001">
    <property type="entry name" value="Helicase_ATP-bd"/>
</dbReference>
<dbReference type="Pfam" id="PF21099">
    <property type="entry name" value="POLQ_helical"/>
    <property type="match status" value="1"/>
</dbReference>
<evidence type="ECO:0000256" key="7">
    <source>
        <dbReference type="SAM" id="MobiDB-lite"/>
    </source>
</evidence>
<evidence type="ECO:0000313" key="9">
    <source>
        <dbReference type="EMBL" id="KAI2651427.1"/>
    </source>
</evidence>
<dbReference type="Proteomes" id="UP000830375">
    <property type="component" value="Unassembled WGS sequence"/>
</dbReference>
<feature type="domain" description="Helicase ATP-binding" evidence="8">
    <location>
        <begin position="267"/>
        <end position="420"/>
    </location>
</feature>
<keyword evidence="5" id="KW-0067">ATP-binding</keyword>
<evidence type="ECO:0000313" key="10">
    <source>
        <dbReference type="Proteomes" id="UP000830375"/>
    </source>
</evidence>
<comment type="catalytic activity">
    <reaction evidence="6">
        <text>ATP + H2O = ADP + phosphate + H(+)</text>
        <dbReference type="Rhea" id="RHEA:13065"/>
        <dbReference type="ChEBI" id="CHEBI:15377"/>
        <dbReference type="ChEBI" id="CHEBI:15378"/>
        <dbReference type="ChEBI" id="CHEBI:30616"/>
        <dbReference type="ChEBI" id="CHEBI:43474"/>
        <dbReference type="ChEBI" id="CHEBI:456216"/>
        <dbReference type="EC" id="5.6.2.4"/>
    </reaction>
</comment>
<evidence type="ECO:0000259" key="8">
    <source>
        <dbReference type="PROSITE" id="PS51192"/>
    </source>
</evidence>
<organism evidence="9 10">
    <name type="scientific">Labeo rohita</name>
    <name type="common">Indian major carp</name>
    <name type="synonym">Cyprinus rohita</name>
    <dbReference type="NCBI Taxonomy" id="84645"/>
    <lineage>
        <taxon>Eukaryota</taxon>
        <taxon>Metazoa</taxon>
        <taxon>Chordata</taxon>
        <taxon>Craniata</taxon>
        <taxon>Vertebrata</taxon>
        <taxon>Euteleostomi</taxon>
        <taxon>Actinopterygii</taxon>
        <taxon>Neopterygii</taxon>
        <taxon>Teleostei</taxon>
        <taxon>Ostariophysi</taxon>
        <taxon>Cypriniformes</taxon>
        <taxon>Cyprinidae</taxon>
        <taxon>Labeoninae</taxon>
        <taxon>Labeonini</taxon>
        <taxon>Labeo</taxon>
    </lineage>
</organism>
<dbReference type="InterPro" id="IPR027417">
    <property type="entry name" value="P-loop_NTPase"/>
</dbReference>
<dbReference type="InterPro" id="IPR005199">
    <property type="entry name" value="Glyco_hydro_79"/>
</dbReference>
<comment type="similarity">
    <text evidence="1">Belongs to the glycosyl hydrolase 79 family.</text>
</comment>
<proteinExistence type="inferred from homology"/>
<evidence type="ECO:0000256" key="4">
    <source>
        <dbReference type="ARBA" id="ARBA00022806"/>
    </source>
</evidence>
<dbReference type="Pfam" id="PF00270">
    <property type="entry name" value="DEAD"/>
    <property type="match status" value="1"/>
</dbReference>
<dbReference type="EMBL" id="JACTAM010000021">
    <property type="protein sequence ID" value="KAI2651427.1"/>
    <property type="molecule type" value="Genomic_DNA"/>
</dbReference>
<dbReference type="SMART" id="SM00487">
    <property type="entry name" value="DEXDc"/>
    <property type="match status" value="1"/>
</dbReference>
<dbReference type="InterPro" id="IPR050474">
    <property type="entry name" value="Hel308_SKI2-like"/>
</dbReference>
<dbReference type="Gene3D" id="3.40.50.300">
    <property type="entry name" value="P-loop containing nucleotide triphosphate hydrolases"/>
    <property type="match status" value="2"/>
</dbReference>
<evidence type="ECO:0000256" key="1">
    <source>
        <dbReference type="ARBA" id="ARBA00009800"/>
    </source>
</evidence>
<dbReference type="SUPFAM" id="SSF46785">
    <property type="entry name" value="Winged helix' DNA-binding domain"/>
    <property type="match status" value="1"/>
</dbReference>
<sequence length="1456" mass="162424">MFTDNHMHEIVVKRNTSSSRKRSRDGMRSHITPAKKRSSFTSETCSTVEEHTCTQDMSENKDTELCCSDNEDLFEGYDSIVGDSSFLAKLEDVELQMRQCHDQQTPNACEDDLSDSILAEDFRDSPPRALPSSQLEFQRAVMTPHESSSRGVHNTSTPDLTNLKSAVNHADLNVNKPPPKARRSMKDHLKKVLIDNAATSSTVSKTVQQKEAVMTEEMSFAMQAMESMSAEQDLGPFFGLPSKVKDLISRLKGIKDLYEWQKTCLSLDSVQQRRNLIYSLPTSGGKTLVAEILIFKELLCKRKDALLILPYISLVQEKVRGLSGFGIELDFMVEEYAGSKGKFPPVKRRSKNSLYITTIEKGHSLVNSLIENDRLDNIGLVVVDEILYKNKTTQIIGMSATLGNVGDLQTFLRADNYTNSFRPVELKEYVKIKDSIYEVDPREETCFSFSRLLDFKYSSGMQKMDPDHIIALATEVIPQQEFLKHKETEKATLLSELKSSGNGSLCPVLQKTVPFGLAYHHSGLTSDERKLVEEAYSTGVLCLLTCTSTLAAGINLPARRAGRAGIDAMGESILILQDKDIPMAKKLLSAPMEKCYSNLLHDGGRGLLSLVLSLIGLKITTTVEQVRDFMKGTLLSVQEAHVSPERSLWDLTVESIETLKQKSLIEVSADLNNQTILQITRLGRATFKGSVDLSYCDLLYRDLSKGLEGLLLNSFLHLVYLVTPYDMVHQCKPDWMIYFRQFTNLSAAEQKMATAVGVPESFVARKAAGQSVRKSVDIVVVNRLYLALVLYSLLKETNLWNVSDKFQLTRGFVQSLLSSASAFGSSVLHFTEELEEFWAYKALLSELTRRLTYCVQAELIPLMEVAGVMEHRAKQLYNAGYKTLAHLANADPKILVKTIENLFTRQANQIIASAKMKSAGTAVSRIVALVLFGSLCVGAKTVISVNNVQSVRVDLDLSNVARRVDERFLSVAIDASLIAEEKFMNLLNSPKLRTLAKALIPAFLRFGGTKQDFIKFNPRGRYFQARDNSSSAVLGKLCERLELPPLLENRLKQEWVVQSKTLRQEELDGKYKKTKFSVDLLYAFANCSGLDLIFGLNALLRTSKNTWDSANAELLLKYCESKEYVMSWELGNEPNSYEKKAGIRVDGYQLGQDFVHLHQILQESAIYHSTGLYGPDVSQPRDHRKDLLTGFLETGAKAITACTWHHYYVNGRDTSLDDFLDPEVLDTLATKINEVLEIVQSVSPGKKVWLGETSSAYGGGAVGLSDTFVAGFMWLDKLGLAAKLGLDVVIRQVLIGSGTYHLVDDNLDPLPDYWLSLLYKRLVGPEVLKAQVPANSGQKKPIRVYLHCTNRKSTYYRPGAVTLFALNLNKNEVTISLPAHIANSTIEAFVLQSAEEGEQSLYSRSVKLNGQVLKMVDDQTLPPLKGRELPPGEHMKLPGFSFAFYVLIEAQAPVCK</sequence>
<evidence type="ECO:0000256" key="5">
    <source>
        <dbReference type="ARBA" id="ARBA00022840"/>
    </source>
</evidence>
<dbReference type="SUPFAM" id="SSF52540">
    <property type="entry name" value="P-loop containing nucleoside triphosphate hydrolases"/>
    <property type="match status" value="2"/>
</dbReference>
<keyword evidence="10" id="KW-1185">Reference proteome</keyword>
<feature type="region of interest" description="Disordered" evidence="7">
    <location>
        <begin position="141"/>
        <end position="161"/>
    </location>
</feature>
<keyword evidence="3" id="KW-0378">Hydrolase</keyword>
<dbReference type="PANTHER" id="PTHR47961">
    <property type="entry name" value="DNA POLYMERASE THETA, PUTATIVE (AFU_ORTHOLOGUE AFUA_1G05260)-RELATED"/>
    <property type="match status" value="1"/>
</dbReference>
<dbReference type="PROSITE" id="PS51192">
    <property type="entry name" value="HELICASE_ATP_BIND_1"/>
    <property type="match status" value="1"/>
</dbReference>
<dbReference type="InterPro" id="IPR036390">
    <property type="entry name" value="WH_DNA-bd_sf"/>
</dbReference>
<evidence type="ECO:0000256" key="6">
    <source>
        <dbReference type="ARBA" id="ARBA00048988"/>
    </source>
</evidence>
<keyword evidence="4" id="KW-0347">Helicase</keyword>
<keyword evidence="2" id="KW-0547">Nucleotide-binding</keyword>
<dbReference type="CDD" id="cd18026">
    <property type="entry name" value="DEXHc_POLQ-like"/>
    <property type="match status" value="1"/>
</dbReference>
<dbReference type="Gene3D" id="3.20.20.80">
    <property type="entry name" value="Glycosidases"/>
    <property type="match status" value="1"/>
</dbReference>
<comment type="caution">
    <text evidence="9">The sequence shown here is derived from an EMBL/GenBank/DDBJ whole genome shotgun (WGS) entry which is preliminary data.</text>
</comment>
<name>A0ABQ8LL84_LABRO</name>